<accession>A0A0F9WKS2</accession>
<organism evidence="1">
    <name type="scientific">marine sediment metagenome</name>
    <dbReference type="NCBI Taxonomy" id="412755"/>
    <lineage>
        <taxon>unclassified sequences</taxon>
        <taxon>metagenomes</taxon>
        <taxon>ecological metagenomes</taxon>
    </lineage>
</organism>
<gene>
    <name evidence="1" type="ORF">LCGC14_0267920</name>
</gene>
<protein>
    <submittedName>
        <fullName evidence="1">Uncharacterized protein</fullName>
    </submittedName>
</protein>
<name>A0A0F9WKS2_9ZZZZ</name>
<comment type="caution">
    <text evidence="1">The sequence shown here is derived from an EMBL/GenBank/DDBJ whole genome shotgun (WGS) entry which is preliminary data.</text>
</comment>
<reference evidence="1" key="1">
    <citation type="journal article" date="2015" name="Nature">
        <title>Complex archaea that bridge the gap between prokaryotes and eukaryotes.</title>
        <authorList>
            <person name="Spang A."/>
            <person name="Saw J.H."/>
            <person name="Jorgensen S.L."/>
            <person name="Zaremba-Niedzwiedzka K."/>
            <person name="Martijn J."/>
            <person name="Lind A.E."/>
            <person name="van Eijk R."/>
            <person name="Schleper C."/>
            <person name="Guy L."/>
            <person name="Ettema T.J."/>
        </authorList>
    </citation>
    <scope>NUCLEOTIDE SEQUENCE</scope>
</reference>
<proteinExistence type="predicted"/>
<sequence>MNKCPDHRCDKEFLDDQEYIKHLEEELLKWIRVAVARG</sequence>
<evidence type="ECO:0000313" key="1">
    <source>
        <dbReference type="EMBL" id="KKN86616.1"/>
    </source>
</evidence>
<dbReference type="AlphaFoldDB" id="A0A0F9WKS2"/>
<dbReference type="EMBL" id="LAZR01000146">
    <property type="protein sequence ID" value="KKN86616.1"/>
    <property type="molecule type" value="Genomic_DNA"/>
</dbReference>